<organism evidence="1 2">
    <name type="scientific">Haemonchus contortus</name>
    <name type="common">Barber pole worm</name>
    <dbReference type="NCBI Taxonomy" id="6289"/>
    <lineage>
        <taxon>Eukaryota</taxon>
        <taxon>Metazoa</taxon>
        <taxon>Ecdysozoa</taxon>
        <taxon>Nematoda</taxon>
        <taxon>Chromadorea</taxon>
        <taxon>Rhabditida</taxon>
        <taxon>Rhabditina</taxon>
        <taxon>Rhabditomorpha</taxon>
        <taxon>Strongyloidea</taxon>
        <taxon>Trichostrongylidae</taxon>
        <taxon>Haemonchus</taxon>
    </lineage>
</organism>
<dbReference type="WBParaSite" id="HCON_00183640-00001">
    <property type="protein sequence ID" value="HCON_00183640-00001"/>
    <property type="gene ID" value="HCON_00183640"/>
</dbReference>
<dbReference type="Proteomes" id="UP000025227">
    <property type="component" value="Unplaced"/>
</dbReference>
<accession>A0A7I5EEN4</accession>
<sequence length="67" mass="7879">MLESLNDWTDALDAKDSVDVIYLDFQKAFDRVSHDLLVLKLVHADLKELRNFVTDIQTDRRTDRQTD</sequence>
<dbReference type="OrthoDB" id="5871498at2759"/>
<evidence type="ECO:0000313" key="2">
    <source>
        <dbReference type="WBParaSite" id="HCON_00183640-00001"/>
    </source>
</evidence>
<dbReference type="AlphaFoldDB" id="A0A7I5EEN4"/>
<evidence type="ECO:0000313" key="1">
    <source>
        <dbReference type="Proteomes" id="UP000025227"/>
    </source>
</evidence>
<name>A0A7I5EEN4_HAECO</name>
<reference evidence="2" key="1">
    <citation type="submission" date="2020-12" db="UniProtKB">
        <authorList>
            <consortium name="WormBaseParasite"/>
        </authorList>
    </citation>
    <scope>IDENTIFICATION</scope>
    <source>
        <strain evidence="2">MHco3</strain>
    </source>
</reference>
<keyword evidence="1" id="KW-1185">Reference proteome</keyword>
<protein>
    <submittedName>
        <fullName evidence="2">Reverse transcriptase domain-containing protein</fullName>
    </submittedName>
</protein>
<proteinExistence type="predicted"/>